<accession>A0A6M3X7A7</accession>
<proteinExistence type="predicted"/>
<gene>
    <name evidence="1" type="ORF">MM171B02587_0003</name>
</gene>
<evidence type="ECO:0000313" key="1">
    <source>
        <dbReference type="EMBL" id="QJH93053.1"/>
    </source>
</evidence>
<name>A0A6M3X7A7_9ZZZZ</name>
<reference evidence="1" key="1">
    <citation type="submission" date="2020-03" db="EMBL/GenBank/DDBJ databases">
        <title>The deep terrestrial virosphere.</title>
        <authorList>
            <person name="Holmfeldt K."/>
            <person name="Nilsson E."/>
            <person name="Simone D."/>
            <person name="Lopez-Fernandez M."/>
            <person name="Wu X."/>
            <person name="de Brujin I."/>
            <person name="Lundin D."/>
            <person name="Andersson A."/>
            <person name="Bertilsson S."/>
            <person name="Dopson M."/>
        </authorList>
    </citation>
    <scope>NUCLEOTIDE SEQUENCE</scope>
    <source>
        <strain evidence="1">MM171B02587</strain>
    </source>
</reference>
<sequence>MPYKRLVPADEEDMRKKRYLEHHTICEKCREIWRMGKEMNNPELMLKACEAMSMGKRMHEKLKEYKTYRESGENHEEPG</sequence>
<protein>
    <submittedName>
        <fullName evidence="1">Uncharacterized protein</fullName>
    </submittedName>
</protein>
<dbReference type="AlphaFoldDB" id="A0A6M3X7A7"/>
<dbReference type="EMBL" id="MT143942">
    <property type="protein sequence ID" value="QJH93053.1"/>
    <property type="molecule type" value="Genomic_DNA"/>
</dbReference>
<organism evidence="1">
    <name type="scientific">viral metagenome</name>
    <dbReference type="NCBI Taxonomy" id="1070528"/>
    <lineage>
        <taxon>unclassified sequences</taxon>
        <taxon>metagenomes</taxon>
        <taxon>organismal metagenomes</taxon>
    </lineage>
</organism>